<evidence type="ECO:0000256" key="4">
    <source>
        <dbReference type="ARBA" id="ARBA00023014"/>
    </source>
</evidence>
<comment type="caution">
    <text evidence="6">The sequence shown here is derived from an EMBL/GenBank/DDBJ whole genome shotgun (WGS) entry which is preliminary data.</text>
</comment>
<evidence type="ECO:0000313" key="6">
    <source>
        <dbReference type="EMBL" id="NZA37031.1"/>
    </source>
</evidence>
<keyword evidence="2" id="KW-0479">Metal-binding</keyword>
<dbReference type="Pfam" id="PF12724">
    <property type="entry name" value="Flavodoxin_5"/>
    <property type="match status" value="1"/>
</dbReference>
<dbReference type="PROSITE" id="PS00198">
    <property type="entry name" value="4FE4S_FER_1"/>
    <property type="match status" value="2"/>
</dbReference>
<dbReference type="EMBL" id="JACCKS010000002">
    <property type="protein sequence ID" value="NZA37031.1"/>
    <property type="molecule type" value="Genomic_DNA"/>
</dbReference>
<keyword evidence="4" id="KW-0411">Iron-sulfur</keyword>
<dbReference type="GO" id="GO:0046872">
    <property type="term" value="F:metal ion binding"/>
    <property type="evidence" value="ECO:0007669"/>
    <property type="project" value="UniProtKB-KW"/>
</dbReference>
<dbReference type="InterPro" id="IPR017900">
    <property type="entry name" value="4Fe4S_Fe_S_CS"/>
</dbReference>
<dbReference type="InterPro" id="IPR017896">
    <property type="entry name" value="4Fe4S_Fe-S-bd"/>
</dbReference>
<dbReference type="InterPro" id="IPR047964">
    <property type="entry name" value="EFR1-like"/>
</dbReference>
<dbReference type="SUPFAM" id="SSF54862">
    <property type="entry name" value="4Fe-4S ferredoxins"/>
    <property type="match status" value="1"/>
</dbReference>
<dbReference type="InterPro" id="IPR050572">
    <property type="entry name" value="Fe-S_Ferredoxin"/>
</dbReference>
<keyword evidence="3" id="KW-0408">Iron</keyword>
<dbReference type="PANTHER" id="PTHR43687">
    <property type="entry name" value="ADENYLYLSULFATE REDUCTASE, BETA SUBUNIT"/>
    <property type="match status" value="1"/>
</dbReference>
<protein>
    <submittedName>
        <fullName evidence="6">4Fe-4S binding protein</fullName>
    </submittedName>
</protein>
<accession>A0A853JIC6</accession>
<name>A0A853JIC6_9FIRM</name>
<dbReference type="RefSeq" id="WP_148429781.1">
    <property type="nucleotide sequence ID" value="NZ_CABJAI010000010.1"/>
</dbReference>
<sequence>MIGIYFSGTGNSKHCVERFLEAYGKGGQAFSIEDETALYRIREQDEIVMGYPVQYSNVPKILRDYIVQNQGVWRGKKVFVMATMGLFSGDGAGVLARLLRRYGGIVTGGLHLKMPDSICDEKALKRPLGDNRKLIAAAELKTERAARALRQGTPPQEGLGLFYHLAGLFGQRLYFYNRTKHYSDRLKIDADKCTGCGKCAELCPMGNIYLENSKAAAADACTMCYRCISRCPAQAITLLGKRVVEQGYLEKYLDTALEDDKNLY</sequence>
<reference evidence="6 7" key="1">
    <citation type="submission" date="2020-07" db="EMBL/GenBank/DDBJ databases">
        <title>Organ Donor 1.</title>
        <authorList>
            <person name="Marsh A.J."/>
            <person name="Azcarate-Peril M.A."/>
        </authorList>
    </citation>
    <scope>NUCLEOTIDE SEQUENCE [LARGE SCALE GENOMIC DNA]</scope>
    <source>
        <strain evidence="6 7">AMC0717</strain>
    </source>
</reference>
<keyword evidence="1" id="KW-0004">4Fe-4S</keyword>
<evidence type="ECO:0000256" key="1">
    <source>
        <dbReference type="ARBA" id="ARBA00022485"/>
    </source>
</evidence>
<evidence type="ECO:0000259" key="5">
    <source>
        <dbReference type="PROSITE" id="PS51379"/>
    </source>
</evidence>
<evidence type="ECO:0000313" key="7">
    <source>
        <dbReference type="Proteomes" id="UP000586254"/>
    </source>
</evidence>
<proteinExistence type="predicted"/>
<dbReference type="InterPro" id="IPR029039">
    <property type="entry name" value="Flavoprotein-like_sf"/>
</dbReference>
<dbReference type="PANTHER" id="PTHR43687:SF1">
    <property type="entry name" value="FERREDOXIN III"/>
    <property type="match status" value="1"/>
</dbReference>
<dbReference type="Gene3D" id="3.40.50.360">
    <property type="match status" value="1"/>
</dbReference>
<feature type="domain" description="4Fe-4S ferredoxin-type" evidence="5">
    <location>
        <begin position="218"/>
        <end position="241"/>
    </location>
</feature>
<organism evidence="6 7">
    <name type="scientific">Eubacterium callanderi</name>
    <dbReference type="NCBI Taxonomy" id="53442"/>
    <lineage>
        <taxon>Bacteria</taxon>
        <taxon>Bacillati</taxon>
        <taxon>Bacillota</taxon>
        <taxon>Clostridia</taxon>
        <taxon>Eubacteriales</taxon>
        <taxon>Eubacteriaceae</taxon>
        <taxon>Eubacterium</taxon>
    </lineage>
</organism>
<dbReference type="NCBIfam" id="NF038196">
    <property type="entry name" value="ferrodoxin_EFR1"/>
    <property type="match status" value="1"/>
</dbReference>
<dbReference type="AlphaFoldDB" id="A0A853JIC6"/>
<dbReference type="InterPro" id="IPR026816">
    <property type="entry name" value="Flavodoxin_dom"/>
</dbReference>
<dbReference type="SUPFAM" id="SSF52218">
    <property type="entry name" value="Flavoproteins"/>
    <property type="match status" value="1"/>
</dbReference>
<feature type="domain" description="4Fe-4S ferredoxin-type" evidence="5">
    <location>
        <begin position="184"/>
        <end position="213"/>
    </location>
</feature>
<dbReference type="GO" id="GO:0051539">
    <property type="term" value="F:4 iron, 4 sulfur cluster binding"/>
    <property type="evidence" value="ECO:0007669"/>
    <property type="project" value="UniProtKB-KW"/>
</dbReference>
<evidence type="ECO:0000256" key="2">
    <source>
        <dbReference type="ARBA" id="ARBA00022723"/>
    </source>
</evidence>
<dbReference type="Proteomes" id="UP000586254">
    <property type="component" value="Unassembled WGS sequence"/>
</dbReference>
<dbReference type="Gene3D" id="3.30.70.20">
    <property type="match status" value="1"/>
</dbReference>
<dbReference type="Pfam" id="PF13237">
    <property type="entry name" value="Fer4_10"/>
    <property type="match status" value="1"/>
</dbReference>
<gene>
    <name evidence="6" type="ORF">H0N91_02475</name>
</gene>
<evidence type="ECO:0000256" key="3">
    <source>
        <dbReference type="ARBA" id="ARBA00023004"/>
    </source>
</evidence>
<dbReference type="PROSITE" id="PS51379">
    <property type="entry name" value="4FE4S_FER_2"/>
    <property type="match status" value="2"/>
</dbReference>